<dbReference type="GO" id="GO:0005886">
    <property type="term" value="C:plasma membrane"/>
    <property type="evidence" value="ECO:0007669"/>
    <property type="project" value="UniProtKB-SubCell"/>
</dbReference>
<dbReference type="InterPro" id="IPR003445">
    <property type="entry name" value="Cat_transpt"/>
</dbReference>
<dbReference type="Proteomes" id="UP000602647">
    <property type="component" value="Unassembled WGS sequence"/>
</dbReference>
<dbReference type="GO" id="GO:0015379">
    <property type="term" value="F:potassium:chloride symporter activity"/>
    <property type="evidence" value="ECO:0007669"/>
    <property type="project" value="InterPro"/>
</dbReference>
<comment type="similarity">
    <text evidence="2">Belongs to the TrkH potassium transport family.</text>
</comment>
<proteinExistence type="inferred from homology"/>
<keyword evidence="15" id="KW-1185">Reference proteome</keyword>
<evidence type="ECO:0000256" key="3">
    <source>
        <dbReference type="ARBA" id="ARBA00022448"/>
    </source>
</evidence>
<feature type="transmembrane region" description="Helical" evidence="13">
    <location>
        <begin position="457"/>
        <end position="478"/>
    </location>
</feature>
<comment type="caution">
    <text evidence="14">The sequence shown here is derived from an EMBL/GenBank/DDBJ whole genome shotgun (WGS) entry which is preliminary data.</text>
</comment>
<evidence type="ECO:0000256" key="11">
    <source>
        <dbReference type="ARBA" id="ARBA00023136"/>
    </source>
</evidence>
<feature type="transmembrane region" description="Helical" evidence="13">
    <location>
        <begin position="187"/>
        <end position="209"/>
    </location>
</feature>
<evidence type="ECO:0000256" key="10">
    <source>
        <dbReference type="ARBA" id="ARBA00023065"/>
    </source>
</evidence>
<name>A0A923NJM6_9FIRM</name>
<keyword evidence="4" id="KW-1003">Cell membrane</keyword>
<sequence>MNLSLRTFCRIIGLAMLVIGLSMFPSLIVAVIYKETVSFLAFLGTILFAAVCGFFLLWFGQPSTQHLKVRDGFLIVTVCWIVSALLGAAPFMLSGSIPDFFVAFFESCSGFSTTGATALSDVEILPKSILFWRSFTHWIGGMGILIFAIALMPSLGINGQNIAVSEAPGPTLDKITPKMSDTAKALYTTYFVFTIVETILLCLGGVSLYDSLLHTFGSVGTGGFSDYNNSVAHFDSVYAEMVITFFMILSGANFNLYYMSLKDGISSIFRDAEFRFYLFIIGASTILIAANLFFSGFYTSVGQSLRYSVFQTSTIITTTGFATDNFDLWPTFSKMILILLMFIGGCASSTGGGIKVVRILVLLKLIRRGIATRLHPNAVVTVKINGKNIPSDTVSAIANHMFLYIAVVFISTILLSLNNFDMITTFTSVLTCIGNIGPGLELVGPAANFSIYSGPGLFLLSILMLAGRLELFTLFILLTPRFWNPNH</sequence>
<evidence type="ECO:0000313" key="15">
    <source>
        <dbReference type="Proteomes" id="UP000602647"/>
    </source>
</evidence>
<feature type="transmembrane region" description="Helical" evidence="13">
    <location>
        <begin position="237"/>
        <end position="256"/>
    </location>
</feature>
<dbReference type="EMBL" id="JACRYT010000011">
    <property type="protein sequence ID" value="MBC6680311.1"/>
    <property type="molecule type" value="Genomic_DNA"/>
</dbReference>
<keyword evidence="9 13" id="KW-1133">Transmembrane helix</keyword>
<keyword evidence="11 13" id="KW-0472">Membrane</keyword>
<feature type="transmembrane region" description="Helical" evidence="13">
    <location>
        <begin position="401"/>
        <end position="420"/>
    </location>
</feature>
<evidence type="ECO:0000256" key="9">
    <source>
        <dbReference type="ARBA" id="ARBA00022989"/>
    </source>
</evidence>
<reference evidence="14" key="1">
    <citation type="submission" date="2020-08" db="EMBL/GenBank/DDBJ databases">
        <title>Genome public.</title>
        <authorList>
            <person name="Liu C."/>
            <person name="Sun Q."/>
        </authorList>
    </citation>
    <scope>NUCLEOTIDE SEQUENCE</scope>
    <source>
        <strain evidence="14">BX12</strain>
    </source>
</reference>
<dbReference type="GO" id="GO:0046872">
    <property type="term" value="F:metal ion binding"/>
    <property type="evidence" value="ECO:0007669"/>
    <property type="project" value="UniProtKB-KW"/>
</dbReference>
<feature type="transmembrane region" description="Helical" evidence="13">
    <location>
        <begin position="72"/>
        <end position="93"/>
    </location>
</feature>
<protein>
    <submittedName>
        <fullName evidence="14">TrkH family potassium uptake protein</fullName>
    </submittedName>
</protein>
<feature type="transmembrane region" description="Helical" evidence="13">
    <location>
        <begin position="276"/>
        <end position="298"/>
    </location>
</feature>
<dbReference type="PIRSF" id="PIRSF006247">
    <property type="entry name" value="TrkH"/>
    <property type="match status" value="1"/>
</dbReference>
<feature type="binding site" evidence="12">
    <location>
        <position position="435"/>
    </location>
    <ligand>
        <name>K(+)</name>
        <dbReference type="ChEBI" id="CHEBI:29103"/>
    </ligand>
</feature>
<keyword evidence="8 12" id="KW-0630">Potassium</keyword>
<comment type="subcellular location">
    <subcellularLocation>
        <location evidence="1">Cell inner membrane</location>
        <topology evidence="1">Multi-pass membrane protein</topology>
    </subcellularLocation>
</comment>
<feature type="binding site" evidence="12">
    <location>
        <position position="114"/>
    </location>
    <ligand>
        <name>K(+)</name>
        <dbReference type="ChEBI" id="CHEBI:29103"/>
    </ligand>
</feature>
<organism evidence="14 15">
    <name type="scientific">Zhenpiania hominis</name>
    <dbReference type="NCBI Taxonomy" id="2763644"/>
    <lineage>
        <taxon>Bacteria</taxon>
        <taxon>Bacillati</taxon>
        <taxon>Bacillota</taxon>
        <taxon>Clostridia</taxon>
        <taxon>Peptostreptococcales</taxon>
        <taxon>Anaerovoracaceae</taxon>
        <taxon>Zhenpiania</taxon>
    </lineage>
</organism>
<evidence type="ECO:0000313" key="14">
    <source>
        <dbReference type="EMBL" id="MBC6680311.1"/>
    </source>
</evidence>
<evidence type="ECO:0000256" key="4">
    <source>
        <dbReference type="ARBA" id="ARBA00022475"/>
    </source>
</evidence>
<dbReference type="PANTHER" id="PTHR32024">
    <property type="entry name" value="TRK SYSTEM POTASSIUM UPTAKE PROTEIN TRKG-RELATED"/>
    <property type="match status" value="1"/>
</dbReference>
<evidence type="ECO:0000256" key="6">
    <source>
        <dbReference type="ARBA" id="ARBA00022538"/>
    </source>
</evidence>
<evidence type="ECO:0000256" key="2">
    <source>
        <dbReference type="ARBA" id="ARBA00009137"/>
    </source>
</evidence>
<evidence type="ECO:0000256" key="13">
    <source>
        <dbReference type="SAM" id="Phobius"/>
    </source>
</evidence>
<evidence type="ECO:0000256" key="1">
    <source>
        <dbReference type="ARBA" id="ARBA00004429"/>
    </source>
</evidence>
<feature type="binding site" evidence="12">
    <location>
        <position position="113"/>
    </location>
    <ligand>
        <name>K(+)</name>
        <dbReference type="ChEBI" id="CHEBI:29103"/>
    </ligand>
</feature>
<evidence type="ECO:0000256" key="8">
    <source>
        <dbReference type="ARBA" id="ARBA00022958"/>
    </source>
</evidence>
<evidence type="ECO:0000256" key="7">
    <source>
        <dbReference type="ARBA" id="ARBA00022692"/>
    </source>
</evidence>
<gene>
    <name evidence="14" type="ORF">H9L42_10735</name>
</gene>
<keyword evidence="6" id="KW-0633">Potassium transport</keyword>
<feature type="binding site" evidence="12">
    <location>
        <position position="318"/>
    </location>
    <ligand>
        <name>K(+)</name>
        <dbReference type="ChEBI" id="CHEBI:29103"/>
    </ligand>
</feature>
<keyword evidence="5" id="KW-0997">Cell inner membrane</keyword>
<feature type="transmembrane region" description="Helical" evidence="13">
    <location>
        <begin position="135"/>
        <end position="155"/>
    </location>
</feature>
<feature type="transmembrane region" description="Helical" evidence="13">
    <location>
        <begin position="39"/>
        <end position="60"/>
    </location>
</feature>
<feature type="binding site" evidence="12">
    <location>
        <position position="319"/>
    </location>
    <ligand>
        <name>K(+)</name>
        <dbReference type="ChEBI" id="CHEBI:29103"/>
    </ligand>
</feature>
<dbReference type="AlphaFoldDB" id="A0A923NJM6"/>
<dbReference type="InterPro" id="IPR004772">
    <property type="entry name" value="TrkH"/>
</dbReference>
<keyword evidence="10" id="KW-0406">Ion transport</keyword>
<accession>A0A923NJM6</accession>
<dbReference type="Pfam" id="PF02386">
    <property type="entry name" value="TrkH"/>
    <property type="match status" value="1"/>
</dbReference>
<keyword evidence="7 13" id="KW-0812">Transmembrane</keyword>
<evidence type="ECO:0000256" key="5">
    <source>
        <dbReference type="ARBA" id="ARBA00022519"/>
    </source>
</evidence>
<feature type="transmembrane region" description="Helical" evidence="13">
    <location>
        <begin position="12"/>
        <end position="33"/>
    </location>
</feature>
<feature type="transmembrane region" description="Helical" evidence="13">
    <location>
        <begin position="335"/>
        <end position="363"/>
    </location>
</feature>
<keyword evidence="3" id="KW-0813">Transport</keyword>
<evidence type="ECO:0000256" key="12">
    <source>
        <dbReference type="PIRSR" id="PIRSR006247-1"/>
    </source>
</evidence>
<keyword evidence="12" id="KW-0479">Metal-binding</keyword>
<dbReference type="PANTHER" id="PTHR32024:SF2">
    <property type="entry name" value="TRK SYSTEM POTASSIUM UPTAKE PROTEIN TRKG-RELATED"/>
    <property type="match status" value="1"/>
</dbReference>
<dbReference type="RefSeq" id="WP_187303408.1">
    <property type="nucleotide sequence ID" value="NZ_JACRYT010000011.1"/>
</dbReference>
<feature type="binding site" evidence="12">
    <location>
        <position position="222"/>
    </location>
    <ligand>
        <name>K(+)</name>
        <dbReference type="ChEBI" id="CHEBI:29103"/>
    </ligand>
</feature>